<sequence length="355" mass="41058">MLRATRICGGEVELPAGVVTQPLLEDKSRESGLKLCDRFPLGLFHKHGVVAEYKLLVERIEEMLSASGQTKERKRAQKELFWKNYMRNSKELDMYASTMEVFTITMDFFIEFESAGLSISVCHRSRLAPESHQPLMEQWIEFVDKSYAPRDYKSQWSVASTFFMPICICFGTADLLRVVLPSVSVVKLLPERFPSSDIVLTIPSRVRSLLSLKMATAQYERFAAEVVSLPRKRFGHYDLEAVSVVVARHRDAFRRLGLDVFLCKLFTMAAEHRLFAWLEFVDLSVLPSYTPQYHFSPHLNAIADAKVLHRDSRTGERYVVTAHTRHLRRLQRHARNKRRLFCQKGPPTFWIDDQV</sequence>
<reference evidence="1 2" key="1">
    <citation type="submission" date="2017-12" db="EMBL/GenBank/DDBJ databases">
        <title>Sequencing, de novo assembly and annotation of complete genome of a new Thraustochytrid species, strain FCC1311.</title>
        <authorList>
            <person name="Sedici K."/>
            <person name="Godart F."/>
            <person name="Aiese Cigliano R."/>
            <person name="Sanseverino W."/>
            <person name="Barakat M."/>
            <person name="Ortet P."/>
            <person name="Marechal E."/>
            <person name="Cagnac O."/>
            <person name="Amato A."/>
        </authorList>
    </citation>
    <scope>NUCLEOTIDE SEQUENCE [LARGE SCALE GENOMIC DNA]</scope>
</reference>
<comment type="caution">
    <text evidence="1">The sequence shown here is derived from an EMBL/GenBank/DDBJ whole genome shotgun (WGS) entry which is preliminary data.</text>
</comment>
<gene>
    <name evidence="1" type="ORF">FCC1311_012682</name>
</gene>
<organism evidence="1 2">
    <name type="scientific">Hondaea fermentalgiana</name>
    <dbReference type="NCBI Taxonomy" id="2315210"/>
    <lineage>
        <taxon>Eukaryota</taxon>
        <taxon>Sar</taxon>
        <taxon>Stramenopiles</taxon>
        <taxon>Bigyra</taxon>
        <taxon>Labyrinthulomycetes</taxon>
        <taxon>Thraustochytrida</taxon>
        <taxon>Thraustochytriidae</taxon>
        <taxon>Hondaea</taxon>
    </lineage>
</organism>
<dbReference type="InParanoid" id="A0A2R5GAE5"/>
<keyword evidence="2" id="KW-1185">Reference proteome</keyword>
<name>A0A2R5GAE5_9STRA</name>
<accession>A0A2R5GAE5</accession>
<evidence type="ECO:0000313" key="1">
    <source>
        <dbReference type="EMBL" id="GBG25051.1"/>
    </source>
</evidence>
<dbReference type="AlphaFoldDB" id="A0A2R5GAE5"/>
<dbReference type="EMBL" id="BEYU01000011">
    <property type="protein sequence ID" value="GBG25051.1"/>
    <property type="molecule type" value="Genomic_DNA"/>
</dbReference>
<proteinExistence type="predicted"/>
<evidence type="ECO:0000313" key="2">
    <source>
        <dbReference type="Proteomes" id="UP000241890"/>
    </source>
</evidence>
<dbReference type="Proteomes" id="UP000241890">
    <property type="component" value="Unassembled WGS sequence"/>
</dbReference>
<protein>
    <submittedName>
        <fullName evidence="1">Uncharacterized protein</fullName>
    </submittedName>
</protein>